<accession>A0A9X2IPT8</accession>
<gene>
    <name evidence="4" type="ORF">M3202_16130</name>
</gene>
<feature type="domain" description="Competence protein CoiA C-terminal" evidence="3">
    <location>
        <begin position="232"/>
        <end position="379"/>
    </location>
</feature>
<evidence type="ECO:0000313" key="4">
    <source>
        <dbReference type="EMBL" id="MCM3715595.1"/>
    </source>
</evidence>
<keyword evidence="5" id="KW-1185">Reference proteome</keyword>
<protein>
    <recommendedName>
        <fullName evidence="6">Competence protein CoiA</fullName>
    </recommendedName>
</protein>
<organism evidence="4 5">
    <name type="scientific">Halalkalibacter oceani</name>
    <dbReference type="NCBI Taxonomy" id="1653776"/>
    <lineage>
        <taxon>Bacteria</taxon>
        <taxon>Bacillati</taxon>
        <taxon>Bacillota</taxon>
        <taxon>Bacilli</taxon>
        <taxon>Bacillales</taxon>
        <taxon>Bacillaceae</taxon>
        <taxon>Halalkalibacter</taxon>
    </lineage>
</organism>
<proteinExistence type="predicted"/>
<dbReference type="InterPro" id="IPR021176">
    <property type="entry name" value="Competence-induced_CoiA"/>
</dbReference>
<dbReference type="RefSeq" id="WP_251224328.1">
    <property type="nucleotide sequence ID" value="NZ_JAMBOL010000017.1"/>
</dbReference>
<dbReference type="Pfam" id="PF25164">
    <property type="entry name" value="CoiA_N"/>
    <property type="match status" value="1"/>
</dbReference>
<dbReference type="InterPro" id="IPR010330">
    <property type="entry name" value="CoiA_nuc"/>
</dbReference>
<dbReference type="AlphaFoldDB" id="A0A9X2IPT8"/>
<dbReference type="Pfam" id="PF06054">
    <property type="entry name" value="CoiA_nuc"/>
    <property type="match status" value="1"/>
</dbReference>
<evidence type="ECO:0000259" key="2">
    <source>
        <dbReference type="Pfam" id="PF25164"/>
    </source>
</evidence>
<dbReference type="Pfam" id="PF25166">
    <property type="entry name" value="CoiA_C"/>
    <property type="match status" value="1"/>
</dbReference>
<comment type="caution">
    <text evidence="4">The sequence shown here is derived from an EMBL/GenBank/DDBJ whole genome shotgun (WGS) entry which is preliminary data.</text>
</comment>
<feature type="domain" description="Competence protein CoiA nuclease-like" evidence="1">
    <location>
        <begin position="68"/>
        <end position="223"/>
    </location>
</feature>
<feature type="domain" description="Competence protein CoiA-like N-terminal" evidence="2">
    <location>
        <begin position="16"/>
        <end position="63"/>
    </location>
</feature>
<evidence type="ECO:0000259" key="3">
    <source>
        <dbReference type="Pfam" id="PF25166"/>
    </source>
</evidence>
<name>A0A9X2IPT8_9BACI</name>
<evidence type="ECO:0008006" key="6">
    <source>
        <dbReference type="Google" id="ProtNLM"/>
    </source>
</evidence>
<evidence type="ECO:0000259" key="1">
    <source>
        <dbReference type="Pfam" id="PF06054"/>
    </source>
</evidence>
<dbReference type="Proteomes" id="UP001139179">
    <property type="component" value="Unassembled WGS sequence"/>
</dbReference>
<sequence length="413" mass="48752">MFTAEFQDGTTISLLEGWQLAELKKLRREQDFYCRSCKEPLLLKLGGKRQWHFAHRTKSVCKAMLEAETPYHLEGKKQLYYWLKGHSLDVGLEVYLPLIHQRPDLLVRYQQRLYAIEFQCSPIPVSLIAKRSRGYHEVGISPIWLLGGNRLKRQRSFTYSIQAFEWHAFRHYPPDNLSLSYYCPEQQSFVFLQHITPISATRSLATLQQSPLQATQPADLFQQPAQVPTVKQKWLEIKKHWRYQHPFSYRSRLEAYFLQLLYRYSLSRNLFPVEAGWPSPHYYYFEAPPYYWQTFLLLECLEHQPLSNTFTLQMVSRCIQPYMLNGLFSRRQIHEEAGWIQAVKGYLSWLCQIGYLEQAGVERFKRARNIVIPRTIEEAFRLDAAYGRKCFKLEDEAENSGDNKGINSKKANI</sequence>
<reference evidence="4" key="1">
    <citation type="submission" date="2022-05" db="EMBL/GenBank/DDBJ databases">
        <title>Comparative Genomics of Spacecraft Associated Microbes.</title>
        <authorList>
            <person name="Tran M.T."/>
            <person name="Wright A."/>
            <person name="Seuylemezian A."/>
            <person name="Eisen J."/>
            <person name="Coil D."/>
        </authorList>
    </citation>
    <scope>NUCLEOTIDE SEQUENCE</scope>
    <source>
        <strain evidence="4">214.1.1</strain>
    </source>
</reference>
<dbReference type="PIRSF" id="PIRSF007487">
    <property type="entry name" value="Competence-induced_CoiA_bac"/>
    <property type="match status" value="1"/>
</dbReference>
<dbReference type="InterPro" id="IPR057252">
    <property type="entry name" value="CoiA_C"/>
</dbReference>
<dbReference type="InterPro" id="IPR057253">
    <property type="entry name" value="CoiA-like_N"/>
</dbReference>
<dbReference type="EMBL" id="JAMBOL010000017">
    <property type="protein sequence ID" value="MCM3715595.1"/>
    <property type="molecule type" value="Genomic_DNA"/>
</dbReference>
<evidence type="ECO:0000313" key="5">
    <source>
        <dbReference type="Proteomes" id="UP001139179"/>
    </source>
</evidence>